<dbReference type="EMBL" id="BNJQ01000031">
    <property type="protein sequence ID" value="GHP10902.1"/>
    <property type="molecule type" value="Genomic_DNA"/>
</dbReference>
<organism evidence="3 4">
    <name type="scientific">Pycnococcus provasolii</name>
    <dbReference type="NCBI Taxonomy" id="41880"/>
    <lineage>
        <taxon>Eukaryota</taxon>
        <taxon>Viridiplantae</taxon>
        <taxon>Chlorophyta</taxon>
        <taxon>Pseudoscourfieldiophyceae</taxon>
        <taxon>Pseudoscourfieldiales</taxon>
        <taxon>Pycnococcaceae</taxon>
        <taxon>Pycnococcus</taxon>
    </lineage>
</organism>
<evidence type="ECO:0000313" key="4">
    <source>
        <dbReference type="Proteomes" id="UP000660262"/>
    </source>
</evidence>
<dbReference type="AlphaFoldDB" id="A0A830HUX1"/>
<evidence type="ECO:0000313" key="3">
    <source>
        <dbReference type="EMBL" id="GHP10902.1"/>
    </source>
</evidence>
<keyword evidence="2" id="KW-1133">Transmembrane helix</keyword>
<name>A0A830HUX1_9CHLO</name>
<accession>A0A830HUX1</accession>
<gene>
    <name evidence="3" type="ORF">PPROV_000963200</name>
</gene>
<keyword evidence="4" id="KW-1185">Reference proteome</keyword>
<evidence type="ECO:0000256" key="1">
    <source>
        <dbReference type="SAM" id="MobiDB-lite"/>
    </source>
</evidence>
<comment type="caution">
    <text evidence="3">The sequence shown here is derived from an EMBL/GenBank/DDBJ whole genome shotgun (WGS) entry which is preliminary data.</text>
</comment>
<feature type="transmembrane region" description="Helical" evidence="2">
    <location>
        <begin position="159"/>
        <end position="177"/>
    </location>
</feature>
<feature type="compositionally biased region" description="Basic and acidic residues" evidence="1">
    <location>
        <begin position="69"/>
        <end position="81"/>
    </location>
</feature>
<evidence type="ECO:0008006" key="5">
    <source>
        <dbReference type="Google" id="ProtNLM"/>
    </source>
</evidence>
<proteinExistence type="predicted"/>
<dbReference type="Proteomes" id="UP000660262">
    <property type="component" value="Unassembled WGS sequence"/>
</dbReference>
<keyword evidence="2" id="KW-0812">Transmembrane</keyword>
<feature type="region of interest" description="Disordered" evidence="1">
    <location>
        <begin position="68"/>
        <end position="100"/>
    </location>
</feature>
<keyword evidence="2" id="KW-0472">Membrane</keyword>
<protein>
    <recommendedName>
        <fullName evidence="5">WW domain-containing protein</fullName>
    </recommendedName>
</protein>
<evidence type="ECO:0000256" key="2">
    <source>
        <dbReference type="SAM" id="Phobius"/>
    </source>
</evidence>
<reference evidence="3" key="1">
    <citation type="submission" date="2020-10" db="EMBL/GenBank/DDBJ databases">
        <title>Unveiling of a novel bifunctional photoreceptor, Dualchrome1, isolated from a cosmopolitan green alga.</title>
        <authorList>
            <person name="Suzuki S."/>
            <person name="Kawachi M."/>
        </authorList>
    </citation>
    <scope>NUCLEOTIDE SEQUENCE</scope>
    <source>
        <strain evidence="3">NIES 2893</strain>
    </source>
</reference>
<sequence>MNRFLCYAPALLPPPLFRVNRNVKSMALFRLRSASAGLKMLMSPALASSSPAVALSCRALASSSPALLAERRTGRRRDSDSLVHQSAAPPPKKSPWQPVETPQGVYYWNKLTGDTTEIGAPPPGPNDVMVNRNLHQPTVFDPPANQQQPVSFVGQMTHMFGLGVGLTMGMVMIRVLMGG</sequence>